<dbReference type="EMBL" id="LMWV01000006">
    <property type="protein sequence ID" value="KUN68089.1"/>
    <property type="molecule type" value="Genomic_DNA"/>
</dbReference>
<evidence type="ECO:0008006" key="3">
    <source>
        <dbReference type="Google" id="ProtNLM"/>
    </source>
</evidence>
<protein>
    <recommendedName>
        <fullName evidence="3">Protein kilB</fullName>
    </recommendedName>
</protein>
<reference evidence="1 2" key="1">
    <citation type="submission" date="2015-10" db="EMBL/GenBank/DDBJ databases">
        <title>Draft genome sequence of Streptomyces griseorubiginosus DSM 40469, type strain for the species Streptomyces griseorubiginosus.</title>
        <authorList>
            <person name="Ruckert C."/>
            <person name="Winkler A."/>
            <person name="Kalinowski J."/>
            <person name="Kampfer P."/>
            <person name="Glaeser S."/>
        </authorList>
    </citation>
    <scope>NUCLEOTIDE SEQUENCE [LARGE SCALE GENOMIC DNA]</scope>
    <source>
        <strain evidence="1 2">DSM 40469</strain>
    </source>
</reference>
<dbReference type="AlphaFoldDB" id="A0A101S5X4"/>
<keyword evidence="2" id="KW-1185">Reference proteome</keyword>
<evidence type="ECO:0000313" key="1">
    <source>
        <dbReference type="EMBL" id="KUN68089.1"/>
    </source>
</evidence>
<dbReference type="RefSeq" id="WP_062235771.1">
    <property type="nucleotide sequence ID" value="NZ_JBIBHB010000001.1"/>
</dbReference>
<accession>A0A101S5X4</accession>
<proteinExistence type="predicted"/>
<sequence length="161" mass="17320">MWSTIVAVLGTLAGVALAGYAQRSGDRQAREHAHRQDVTHAVAQLLEAIVRHREVHWLSVESRRTGAAETAEDRTALATTRSAATVARDRVGLLVVSDPELLTAAETAWRTAVQLPDIVLGPVTDGRFSPEVEAALETAREQCRAAHTALRIAGSAYVHGR</sequence>
<evidence type="ECO:0000313" key="2">
    <source>
        <dbReference type="Proteomes" id="UP000054375"/>
    </source>
</evidence>
<comment type="caution">
    <text evidence="1">The sequence shown here is derived from an EMBL/GenBank/DDBJ whole genome shotgun (WGS) entry which is preliminary data.</text>
</comment>
<gene>
    <name evidence="1" type="ORF">AQJ54_08985</name>
</gene>
<name>A0A101S5X4_9ACTN</name>
<dbReference type="Proteomes" id="UP000054375">
    <property type="component" value="Unassembled WGS sequence"/>
</dbReference>
<organism evidence="1 2">
    <name type="scientific">Streptomyces griseorubiginosus</name>
    <dbReference type="NCBI Taxonomy" id="67304"/>
    <lineage>
        <taxon>Bacteria</taxon>
        <taxon>Bacillati</taxon>
        <taxon>Actinomycetota</taxon>
        <taxon>Actinomycetes</taxon>
        <taxon>Kitasatosporales</taxon>
        <taxon>Streptomycetaceae</taxon>
        <taxon>Streptomyces</taxon>
    </lineage>
</organism>